<dbReference type="AlphaFoldDB" id="A0A370TYT8"/>
<dbReference type="EMBL" id="NPIC01000001">
    <property type="protein sequence ID" value="RDL40696.1"/>
    <property type="molecule type" value="Genomic_DNA"/>
</dbReference>
<proteinExistence type="predicted"/>
<sequence length="81" mass="9103">MHIVINISPFRLTEHDSYADFTELPGWVTPAQNPNRQFQSEMAHRETALNAYLQVYPGLTVRSHPVSQEPRAFNPGPDAAA</sequence>
<dbReference type="RefSeq" id="XP_031873352.1">
    <property type="nucleotide sequence ID" value="XM_032009298.1"/>
</dbReference>
<keyword evidence="2" id="KW-1185">Reference proteome</keyword>
<name>A0A370TYT8_9HELO</name>
<gene>
    <name evidence="1" type="ORF">BP5553_00675</name>
</gene>
<dbReference type="Proteomes" id="UP000254866">
    <property type="component" value="Unassembled WGS sequence"/>
</dbReference>
<reference evidence="1 2" key="1">
    <citation type="journal article" date="2018" name="IMA Fungus">
        <title>IMA Genome-F 9: Draft genome sequence of Annulohypoxylon stygium, Aspergillus mulundensis, Berkeleyomyces basicola (syn. Thielaviopsis basicola), Ceratocystis smalleyi, two Cercospora beticola strains, Coleophoma cylindrospora, Fusarium fracticaudum, Phialophora cf. hyalina, and Morchella septimelata.</title>
        <authorList>
            <person name="Wingfield B.D."/>
            <person name="Bills G.F."/>
            <person name="Dong Y."/>
            <person name="Huang W."/>
            <person name="Nel W.J."/>
            <person name="Swalarsk-Parry B.S."/>
            <person name="Vaghefi N."/>
            <person name="Wilken P.M."/>
            <person name="An Z."/>
            <person name="de Beer Z.W."/>
            <person name="De Vos L."/>
            <person name="Chen L."/>
            <person name="Duong T.A."/>
            <person name="Gao Y."/>
            <person name="Hammerbacher A."/>
            <person name="Kikkert J.R."/>
            <person name="Li Y."/>
            <person name="Li H."/>
            <person name="Li K."/>
            <person name="Li Q."/>
            <person name="Liu X."/>
            <person name="Ma X."/>
            <person name="Naidoo K."/>
            <person name="Pethybridge S.J."/>
            <person name="Sun J."/>
            <person name="Steenkamp E.T."/>
            <person name="van der Nest M.A."/>
            <person name="van Wyk S."/>
            <person name="Wingfield M.J."/>
            <person name="Xiong C."/>
            <person name="Yue Q."/>
            <person name="Zhang X."/>
        </authorList>
    </citation>
    <scope>NUCLEOTIDE SEQUENCE [LARGE SCALE GENOMIC DNA]</scope>
    <source>
        <strain evidence="1 2">BP 5553</strain>
    </source>
</reference>
<accession>A0A370TYT8</accession>
<evidence type="ECO:0000313" key="1">
    <source>
        <dbReference type="EMBL" id="RDL40696.1"/>
    </source>
</evidence>
<comment type="caution">
    <text evidence="1">The sequence shown here is derived from an EMBL/GenBank/DDBJ whole genome shotgun (WGS) entry which is preliminary data.</text>
</comment>
<protein>
    <submittedName>
        <fullName evidence="1">Uncharacterized protein</fullName>
    </submittedName>
</protein>
<dbReference type="GeneID" id="43593524"/>
<organism evidence="1 2">
    <name type="scientific">Venustampulla echinocandica</name>
    <dbReference type="NCBI Taxonomy" id="2656787"/>
    <lineage>
        <taxon>Eukaryota</taxon>
        <taxon>Fungi</taxon>
        <taxon>Dikarya</taxon>
        <taxon>Ascomycota</taxon>
        <taxon>Pezizomycotina</taxon>
        <taxon>Leotiomycetes</taxon>
        <taxon>Helotiales</taxon>
        <taxon>Pleuroascaceae</taxon>
        <taxon>Venustampulla</taxon>
    </lineage>
</organism>
<evidence type="ECO:0000313" key="2">
    <source>
        <dbReference type="Proteomes" id="UP000254866"/>
    </source>
</evidence>